<dbReference type="SUPFAM" id="SSF55811">
    <property type="entry name" value="Nudix"/>
    <property type="match status" value="1"/>
</dbReference>
<dbReference type="EMBL" id="BMFK01000001">
    <property type="protein sequence ID" value="GGE55841.1"/>
    <property type="molecule type" value="Genomic_DNA"/>
</dbReference>
<organism evidence="7 8">
    <name type="scientific">Priestia taiwanensis</name>
    <dbReference type="NCBI Taxonomy" id="1347902"/>
    <lineage>
        <taxon>Bacteria</taxon>
        <taxon>Bacillati</taxon>
        <taxon>Bacillota</taxon>
        <taxon>Bacilli</taxon>
        <taxon>Bacillales</taxon>
        <taxon>Bacillaceae</taxon>
        <taxon>Priestia</taxon>
    </lineage>
</organism>
<dbReference type="Gene3D" id="3.90.79.10">
    <property type="entry name" value="Nucleoside Triphosphate Pyrophosphohydrolase"/>
    <property type="match status" value="1"/>
</dbReference>
<dbReference type="Pfam" id="PF00293">
    <property type="entry name" value="NUDIX"/>
    <property type="match status" value="1"/>
</dbReference>
<reference evidence="7" key="1">
    <citation type="journal article" date="2014" name="Int. J. Syst. Evol. Microbiol.">
        <title>Complete genome sequence of Corynebacterium casei LMG S-19264T (=DSM 44701T), isolated from a smear-ripened cheese.</title>
        <authorList>
            <consortium name="US DOE Joint Genome Institute (JGI-PGF)"/>
            <person name="Walter F."/>
            <person name="Albersmeier A."/>
            <person name="Kalinowski J."/>
            <person name="Ruckert C."/>
        </authorList>
    </citation>
    <scope>NUCLEOTIDE SEQUENCE</scope>
    <source>
        <strain evidence="7">CGMCC 1.12698</strain>
    </source>
</reference>
<reference evidence="7" key="2">
    <citation type="submission" date="2020-09" db="EMBL/GenBank/DDBJ databases">
        <authorList>
            <person name="Sun Q."/>
            <person name="Zhou Y."/>
        </authorList>
    </citation>
    <scope>NUCLEOTIDE SEQUENCE</scope>
    <source>
        <strain evidence="7">CGMCC 1.12698</strain>
    </source>
</reference>
<dbReference type="PROSITE" id="PS51462">
    <property type="entry name" value="NUDIX"/>
    <property type="match status" value="1"/>
</dbReference>
<name>A0A917AJ14_9BACI</name>
<evidence type="ECO:0000259" key="6">
    <source>
        <dbReference type="PROSITE" id="PS51462"/>
    </source>
</evidence>
<dbReference type="Proteomes" id="UP000605259">
    <property type="component" value="Unassembled WGS sequence"/>
</dbReference>
<gene>
    <name evidence="7" type="ORF">GCM10007140_02760</name>
</gene>
<dbReference type="GO" id="GO:0016818">
    <property type="term" value="F:hydrolase activity, acting on acid anhydrides, in phosphorus-containing anhydrides"/>
    <property type="evidence" value="ECO:0007669"/>
    <property type="project" value="TreeGrafter"/>
</dbReference>
<protein>
    <submittedName>
        <fullName evidence="7">7,8-dihydro-8-oxoguanine triphosphatase</fullName>
    </submittedName>
</protein>
<dbReference type="GO" id="GO:0046872">
    <property type="term" value="F:metal ion binding"/>
    <property type="evidence" value="ECO:0007669"/>
    <property type="project" value="UniProtKB-KW"/>
</dbReference>
<comment type="caution">
    <text evidence="7">The sequence shown here is derived from an EMBL/GenBank/DDBJ whole genome shotgun (WGS) entry which is preliminary data.</text>
</comment>
<evidence type="ECO:0000256" key="1">
    <source>
        <dbReference type="ARBA" id="ARBA00001946"/>
    </source>
</evidence>
<comment type="cofactor">
    <cofactor evidence="1">
        <name>Mg(2+)</name>
        <dbReference type="ChEBI" id="CHEBI:18420"/>
    </cofactor>
</comment>
<evidence type="ECO:0000256" key="2">
    <source>
        <dbReference type="ARBA" id="ARBA00005582"/>
    </source>
</evidence>
<comment type="similarity">
    <text evidence="2">Belongs to the Nudix hydrolase family.</text>
</comment>
<dbReference type="InterPro" id="IPR015797">
    <property type="entry name" value="NUDIX_hydrolase-like_dom_sf"/>
</dbReference>
<dbReference type="GO" id="GO:0005737">
    <property type="term" value="C:cytoplasm"/>
    <property type="evidence" value="ECO:0007669"/>
    <property type="project" value="TreeGrafter"/>
</dbReference>
<dbReference type="RefSeq" id="WP_188386662.1">
    <property type="nucleotide sequence ID" value="NZ_BMFK01000001.1"/>
</dbReference>
<evidence type="ECO:0000256" key="5">
    <source>
        <dbReference type="ARBA" id="ARBA00022842"/>
    </source>
</evidence>
<evidence type="ECO:0000256" key="4">
    <source>
        <dbReference type="ARBA" id="ARBA00022801"/>
    </source>
</evidence>
<dbReference type="PANTHER" id="PTHR43758:SF2">
    <property type="entry name" value="OXIDIZED PURINE NUCLEOSIDE TRIPHOSPHATE HYDROLASE"/>
    <property type="match status" value="1"/>
</dbReference>
<evidence type="ECO:0000256" key="3">
    <source>
        <dbReference type="ARBA" id="ARBA00022723"/>
    </source>
</evidence>
<keyword evidence="3" id="KW-0479">Metal-binding</keyword>
<dbReference type="CDD" id="cd18886">
    <property type="entry name" value="NUDIX_MutT_Nudt1"/>
    <property type="match status" value="1"/>
</dbReference>
<accession>A0A917AJ14</accession>
<keyword evidence="5" id="KW-0460">Magnesium</keyword>
<dbReference type="InterPro" id="IPR000086">
    <property type="entry name" value="NUDIX_hydrolase_dom"/>
</dbReference>
<keyword evidence="8" id="KW-1185">Reference proteome</keyword>
<evidence type="ECO:0000313" key="8">
    <source>
        <dbReference type="Proteomes" id="UP000605259"/>
    </source>
</evidence>
<keyword evidence="4" id="KW-0378">Hydrolase</keyword>
<evidence type="ECO:0000313" key="7">
    <source>
        <dbReference type="EMBL" id="GGE55841.1"/>
    </source>
</evidence>
<dbReference type="PANTHER" id="PTHR43758">
    <property type="entry name" value="7,8-DIHYDRO-8-OXOGUANINE TRIPHOSPHATASE"/>
    <property type="match status" value="1"/>
</dbReference>
<proteinExistence type="inferred from homology"/>
<feature type="domain" description="Nudix hydrolase" evidence="6">
    <location>
        <begin position="1"/>
        <end position="130"/>
    </location>
</feature>
<sequence>MYAYTICFIKCGNKLLLLNRDKKPNMGLWNGVGGKIEAGERVEDSIKREVLEETSLVLEDVMYKGIVSWNVNNDYYGGMYLFFAELTEEQEVPSVTEEGILAWKEISWLLDPDNQGIVSNIREFLPNMLTDERIYEYQCTYTTKELVGVNIKEITAVYQ</sequence>
<dbReference type="AlphaFoldDB" id="A0A917AJ14"/>